<evidence type="ECO:0000313" key="3">
    <source>
        <dbReference type="EMBL" id="EPB68853.1"/>
    </source>
</evidence>
<dbReference type="AlphaFoldDB" id="A0A0D6LC89"/>
<dbReference type="PROSITE" id="PS51547">
    <property type="entry name" value="C2_PI3K"/>
    <property type="match status" value="1"/>
</dbReference>
<sequence length="147" mass="16631">MTSYKPPPDDMERSRNRLIQSWGEWLTLPVRYCDLSRDASIHFSVWELTSGCESDVLFPLEEPAKSPEAVPAPLPKRLIAQSSLPLFSKRGVLKSGTLDVQVSRQQRNLVAEVPWLDPFTLKKVEEIRSNVSSGFIAGEYLGQWVET</sequence>
<dbReference type="SUPFAM" id="SSF49562">
    <property type="entry name" value="C2 domain (Calcium/lipid-binding domain, CaLB)"/>
    <property type="match status" value="1"/>
</dbReference>
<reference evidence="3 4" key="1">
    <citation type="submission" date="2013-05" db="EMBL/GenBank/DDBJ databases">
        <title>Draft genome of the parasitic nematode Anyclostoma ceylanicum.</title>
        <authorList>
            <person name="Mitreva M."/>
        </authorList>
    </citation>
    <scope>NUCLEOTIDE SEQUENCE [LARGE SCALE GENOMIC DNA]</scope>
</reference>
<dbReference type="InterPro" id="IPR035892">
    <property type="entry name" value="C2_domain_sf"/>
</dbReference>
<dbReference type="Proteomes" id="UP000054495">
    <property type="component" value="Unassembled WGS sequence"/>
</dbReference>
<evidence type="ECO:0000259" key="2">
    <source>
        <dbReference type="PROSITE" id="PS51547"/>
    </source>
</evidence>
<dbReference type="EMBL" id="KE125371">
    <property type="protein sequence ID" value="EPB68853.1"/>
    <property type="molecule type" value="Genomic_DNA"/>
</dbReference>
<gene>
    <name evidence="3" type="ORF">ANCCEY_12055</name>
</gene>
<dbReference type="InterPro" id="IPR002420">
    <property type="entry name" value="PI3K-type_C2_dom"/>
</dbReference>
<dbReference type="Gene3D" id="2.60.40.150">
    <property type="entry name" value="C2 domain"/>
    <property type="match status" value="1"/>
</dbReference>
<feature type="domain" description="C2 PI3K-type" evidence="2">
    <location>
        <begin position="1"/>
        <end position="143"/>
    </location>
</feature>
<name>A0A0D6LC89_9BILA</name>
<keyword evidence="3" id="KW-0808">Transferase</keyword>
<protein>
    <submittedName>
        <fullName evidence="3">Phosphoinositide 3-kinase C2 domain protein</fullName>
    </submittedName>
</protein>
<evidence type="ECO:0000313" key="4">
    <source>
        <dbReference type="Proteomes" id="UP000054495"/>
    </source>
</evidence>
<proteinExistence type="inferred from homology"/>
<dbReference type="Pfam" id="PF00792">
    <property type="entry name" value="PI3K_C2"/>
    <property type="match status" value="1"/>
</dbReference>
<keyword evidence="3" id="KW-0418">Kinase</keyword>
<evidence type="ECO:0000256" key="1">
    <source>
        <dbReference type="PROSITE-ProRule" id="PRU00880"/>
    </source>
</evidence>
<keyword evidence="4" id="KW-1185">Reference proteome</keyword>
<comment type="similarity">
    <text evidence="1">Belongs to the PI3/PI4-kinase family.</text>
</comment>
<dbReference type="GO" id="GO:0016301">
    <property type="term" value="F:kinase activity"/>
    <property type="evidence" value="ECO:0007669"/>
    <property type="project" value="UniProtKB-KW"/>
</dbReference>
<organism evidence="3 4">
    <name type="scientific">Ancylostoma ceylanicum</name>
    <dbReference type="NCBI Taxonomy" id="53326"/>
    <lineage>
        <taxon>Eukaryota</taxon>
        <taxon>Metazoa</taxon>
        <taxon>Ecdysozoa</taxon>
        <taxon>Nematoda</taxon>
        <taxon>Chromadorea</taxon>
        <taxon>Rhabditida</taxon>
        <taxon>Rhabditina</taxon>
        <taxon>Rhabditomorpha</taxon>
        <taxon>Strongyloidea</taxon>
        <taxon>Ancylostomatidae</taxon>
        <taxon>Ancylostomatinae</taxon>
        <taxon>Ancylostoma</taxon>
    </lineage>
</organism>
<accession>A0A0D6LC89</accession>